<dbReference type="RefSeq" id="WP_117302537.1">
    <property type="nucleotide sequence ID" value="NZ_QVQT02000006.1"/>
</dbReference>
<dbReference type="SUPFAM" id="SSF48695">
    <property type="entry name" value="Multiheme cytochromes"/>
    <property type="match status" value="1"/>
</dbReference>
<dbReference type="GO" id="GO:0009279">
    <property type="term" value="C:cell outer membrane"/>
    <property type="evidence" value="ECO:0007669"/>
    <property type="project" value="TreeGrafter"/>
</dbReference>
<dbReference type="OrthoDB" id="9814800at2"/>
<dbReference type="InterPro" id="IPR019734">
    <property type="entry name" value="TPR_rpt"/>
</dbReference>
<evidence type="ECO:0000256" key="4">
    <source>
        <dbReference type="SAM" id="MobiDB-lite"/>
    </source>
</evidence>
<keyword evidence="7" id="KW-1185">Reference proteome</keyword>
<feature type="domain" description="Cytochrome c-552/4" evidence="5">
    <location>
        <begin position="83"/>
        <end position="164"/>
    </location>
</feature>
<reference evidence="6 7" key="1">
    <citation type="submission" date="2018-08" db="EMBL/GenBank/DDBJ databases">
        <title>Acidipila sp. 4G-K13, an acidobacterium isolated from forest soil.</title>
        <authorList>
            <person name="Gao Z.-H."/>
            <person name="Qiu L.-H."/>
        </authorList>
    </citation>
    <scope>NUCLEOTIDE SEQUENCE [LARGE SCALE GENOMIC DNA]</scope>
    <source>
        <strain evidence="6 7">4G-K13</strain>
    </source>
</reference>
<accession>A0A372IKM3</accession>
<dbReference type="Pfam" id="PF12895">
    <property type="entry name" value="ANAPC3"/>
    <property type="match status" value="1"/>
</dbReference>
<dbReference type="Gene3D" id="1.10.1130.10">
    <property type="entry name" value="Flavocytochrome C3, Chain A"/>
    <property type="match status" value="1"/>
</dbReference>
<dbReference type="SMART" id="SM00028">
    <property type="entry name" value="TPR"/>
    <property type="match status" value="4"/>
</dbReference>
<feature type="region of interest" description="Disordered" evidence="4">
    <location>
        <begin position="713"/>
        <end position="736"/>
    </location>
</feature>
<dbReference type="AlphaFoldDB" id="A0A372IKM3"/>
<evidence type="ECO:0000256" key="2">
    <source>
        <dbReference type="ARBA" id="ARBA00022803"/>
    </source>
</evidence>
<feature type="repeat" description="TPR" evidence="3">
    <location>
        <begin position="560"/>
        <end position="593"/>
    </location>
</feature>
<evidence type="ECO:0000259" key="5">
    <source>
        <dbReference type="Pfam" id="PF13435"/>
    </source>
</evidence>
<evidence type="ECO:0000256" key="3">
    <source>
        <dbReference type="PROSITE-ProRule" id="PRU00339"/>
    </source>
</evidence>
<sequence>MRLSKTRLRIVLFSLLAIAGAGLCLRSVYAGSGPDLDRKDYTAHVLQNYDLPFGKEQMFLPSNAQTSTGEFIPASAFPTAQYCGHCHKETYHEWRESLHANSFREPFYKKNVELLNTTQGIAFSRHCEGCHDPVALLSGALTSKPFIKDRHFDNDGVTCSVCHSIQKLEPSYGVASYVMGVPAVIVDANGKPIPGEVPYSEILAHTDRHVAAVMKDFYRTPEYCGACHKANLPGTLNNYKWLRAIGLYDEWQASSFSHRSPLPFYSKPFTKCQDCHMPEEKATLSDYAVKDGKIASHRWVAGNTAVPYYFKYKDQVQRTEEFLQKDRLNVDLFAIRRTAGGPWIAPLGATAFDLKPNDNVETAVVIQNKGIGHTLIPEQRDIFEAWVEFTVKDARGRVIAESGAVQPDGTLDPEAHSFVTRMLDDKGRLLIKHEVWLRHTNASDTTIASGRSSVVRYQFHIPAGATGPLTVTAKVNYRHFNEPFTDFILGKKHPAYPVTEMASRTRTFVIGHNPAEAHAEQDNPDWMRWNNFGIGLLDAQQYAEAVDAFTHVAEMRPDYADARTNLGLAYYQWEKYEPADREIAKALEMSPGNPRALYYQALVYRNEGKLSAAITDLEKVADEFPQSPDAHRELGFSYYQLHKYELAEKQYQILQGIDPDALPAHYILAIVYRRLGKKDLAAQEAARFADEKDDPMASTNTLEYLEKNPEFSEESVPWHLHSTQTAEPGPAVARGK</sequence>
<dbReference type="PANTHER" id="PTHR44858">
    <property type="entry name" value="TETRATRICOPEPTIDE REPEAT PROTEIN 6"/>
    <property type="match status" value="1"/>
</dbReference>
<dbReference type="SUPFAM" id="SSF48452">
    <property type="entry name" value="TPR-like"/>
    <property type="match status" value="1"/>
</dbReference>
<feature type="repeat" description="TPR" evidence="3">
    <location>
        <begin position="628"/>
        <end position="661"/>
    </location>
</feature>
<evidence type="ECO:0000256" key="1">
    <source>
        <dbReference type="ARBA" id="ARBA00022737"/>
    </source>
</evidence>
<dbReference type="InterPro" id="IPR023155">
    <property type="entry name" value="Cyt_c-552/4"/>
</dbReference>
<proteinExistence type="predicted"/>
<dbReference type="EMBL" id="QVQT01000006">
    <property type="protein sequence ID" value="RFU15492.1"/>
    <property type="molecule type" value="Genomic_DNA"/>
</dbReference>
<evidence type="ECO:0000313" key="7">
    <source>
        <dbReference type="Proteomes" id="UP000264702"/>
    </source>
</evidence>
<dbReference type="Pfam" id="PF13435">
    <property type="entry name" value="Cytochrome_C554"/>
    <property type="match status" value="1"/>
</dbReference>
<dbReference type="PANTHER" id="PTHR44858:SF1">
    <property type="entry name" value="UDP-N-ACETYLGLUCOSAMINE--PEPTIDE N-ACETYLGLUCOSAMINYLTRANSFERASE SPINDLY-RELATED"/>
    <property type="match status" value="1"/>
</dbReference>
<dbReference type="GO" id="GO:0046813">
    <property type="term" value="P:receptor-mediated virion attachment to host cell"/>
    <property type="evidence" value="ECO:0007669"/>
    <property type="project" value="TreeGrafter"/>
</dbReference>
<gene>
    <name evidence="6" type="ORF">D0Y96_17730</name>
</gene>
<comment type="caution">
    <text evidence="6">The sequence shown here is derived from an EMBL/GenBank/DDBJ whole genome shotgun (WGS) entry which is preliminary data.</text>
</comment>
<name>A0A372IKM3_9BACT</name>
<keyword evidence="2 3" id="KW-0802">TPR repeat</keyword>
<dbReference type="PROSITE" id="PS50005">
    <property type="entry name" value="TPR"/>
    <property type="match status" value="2"/>
</dbReference>
<organism evidence="6 7">
    <name type="scientific">Paracidobacterium acidisoli</name>
    <dbReference type="NCBI Taxonomy" id="2303751"/>
    <lineage>
        <taxon>Bacteria</taxon>
        <taxon>Pseudomonadati</taxon>
        <taxon>Acidobacteriota</taxon>
        <taxon>Terriglobia</taxon>
        <taxon>Terriglobales</taxon>
        <taxon>Acidobacteriaceae</taxon>
        <taxon>Paracidobacterium</taxon>
    </lineage>
</organism>
<dbReference type="Proteomes" id="UP000264702">
    <property type="component" value="Unassembled WGS sequence"/>
</dbReference>
<keyword evidence="1" id="KW-0677">Repeat</keyword>
<evidence type="ECO:0000313" key="6">
    <source>
        <dbReference type="EMBL" id="RFU15492.1"/>
    </source>
</evidence>
<dbReference type="Pfam" id="PF13432">
    <property type="entry name" value="TPR_16"/>
    <property type="match status" value="1"/>
</dbReference>
<dbReference type="InterPro" id="IPR050498">
    <property type="entry name" value="Ycf3"/>
</dbReference>
<dbReference type="InterPro" id="IPR036280">
    <property type="entry name" value="Multihaem_cyt_sf"/>
</dbReference>
<dbReference type="Gene3D" id="1.25.40.10">
    <property type="entry name" value="Tetratricopeptide repeat domain"/>
    <property type="match status" value="2"/>
</dbReference>
<protein>
    <recommendedName>
        <fullName evidence="5">Cytochrome c-552/4 domain-containing protein</fullName>
    </recommendedName>
</protein>
<dbReference type="InterPro" id="IPR011990">
    <property type="entry name" value="TPR-like_helical_dom_sf"/>
</dbReference>